<keyword evidence="2" id="KW-1185">Reference proteome</keyword>
<sequence length="94" mass="10891">MCFQEQLEEYTGNHDLAEGWLLAQRFGEGGDKLVPVESMDKIQWQHQTLGVDYKPAVSWEQVVDLTYSTRLGEKPILVEPDEAVVQKFRYKSIF</sequence>
<proteinExistence type="predicted"/>
<reference evidence="2" key="2">
    <citation type="submission" date="2017-12" db="EMBL/GenBank/DDBJ databases">
        <title>Genome sequence of the Bar-tailed Godwit (Limosa lapponica baueri).</title>
        <authorList>
            <person name="Lima N.C.B."/>
            <person name="Parody-Merino A.M."/>
            <person name="Battley P.F."/>
            <person name="Fidler A.E."/>
            <person name="Prosdocimi F."/>
        </authorList>
    </citation>
    <scope>NUCLEOTIDE SEQUENCE [LARGE SCALE GENOMIC DNA]</scope>
</reference>
<reference evidence="2" key="1">
    <citation type="submission" date="2017-11" db="EMBL/GenBank/DDBJ databases">
        <authorList>
            <person name="Lima N.C."/>
            <person name="Parody-Merino A.M."/>
            <person name="Battley P.F."/>
            <person name="Fidler A.E."/>
            <person name="Prosdocimi F."/>
        </authorList>
    </citation>
    <scope>NUCLEOTIDE SEQUENCE [LARGE SCALE GENOMIC DNA]</scope>
</reference>
<organism evidence="1 2">
    <name type="scientific">Limosa lapponica baueri</name>
    <dbReference type="NCBI Taxonomy" id="1758121"/>
    <lineage>
        <taxon>Eukaryota</taxon>
        <taxon>Metazoa</taxon>
        <taxon>Chordata</taxon>
        <taxon>Craniata</taxon>
        <taxon>Vertebrata</taxon>
        <taxon>Euteleostomi</taxon>
        <taxon>Archelosauria</taxon>
        <taxon>Archosauria</taxon>
        <taxon>Dinosauria</taxon>
        <taxon>Saurischia</taxon>
        <taxon>Theropoda</taxon>
        <taxon>Coelurosauria</taxon>
        <taxon>Aves</taxon>
        <taxon>Neognathae</taxon>
        <taxon>Neoaves</taxon>
        <taxon>Charadriiformes</taxon>
        <taxon>Scolopacidae</taxon>
        <taxon>Limosa</taxon>
    </lineage>
</organism>
<protein>
    <submittedName>
        <fullName evidence="1">E3 ubiquitin-protein ligase hectd3-like</fullName>
    </submittedName>
</protein>
<evidence type="ECO:0000313" key="2">
    <source>
        <dbReference type="Proteomes" id="UP000233556"/>
    </source>
</evidence>
<evidence type="ECO:0000313" key="1">
    <source>
        <dbReference type="EMBL" id="PKU44583.1"/>
    </source>
</evidence>
<gene>
    <name evidence="1" type="ORF">llap_5099</name>
</gene>
<dbReference type="EMBL" id="KZ505816">
    <property type="protein sequence ID" value="PKU44583.1"/>
    <property type="molecule type" value="Genomic_DNA"/>
</dbReference>
<dbReference type="OrthoDB" id="8068875at2759"/>
<name>A0A2I0UEZ0_LIMLA</name>
<dbReference type="AlphaFoldDB" id="A0A2I0UEZ0"/>
<dbReference type="Proteomes" id="UP000233556">
    <property type="component" value="Unassembled WGS sequence"/>
</dbReference>
<accession>A0A2I0UEZ0</accession>